<sequence length="478" mass="53024">MADTPDTTESRSKKGSDSRPQEVRNIRPQSWADPGTWPSSTKWMPAYIAVAAVAIALLYIRFLQPSGLDTSTFDDCIATFDYSFRINAALSQAHEQATHSWEIGYAHEATMQIFNPERSVFGSDPFPGGELPTLGLRLDEASLYAQPKIRTHDKSLFDEEGGAVSDPAALGIAALMLGRRSWNSKAFRAAAERQKDLLLKQAPRYINGAISHRWENAELWSDAPAMSPPFLAYYGVATNDTELVHEAVVQIGLHRDVLRSANGLWKHIIGSPDDSDEGYWSSGNAWTSYGMARVRATISAWSHNNATLTADQRKLDSWIKELLDAVISSDDHESGLLRNYLQDKDYDGETSGTSLLAATTYRMAILAPEIFGQRKYLDWANAKRHAVVSRVDDDGIASPAANPLDHKSKVPVDISPEGQNSLLLLGAAWRDCVCNGLCMEMYVEEHGLESQPELTPKTVAGPAWKELWQRVHKYFQPM</sequence>
<feature type="compositionally biased region" description="Basic and acidic residues" evidence="2">
    <location>
        <begin position="8"/>
        <end position="25"/>
    </location>
</feature>
<dbReference type="InterPro" id="IPR010905">
    <property type="entry name" value="Glyco_hydro_88"/>
</dbReference>
<evidence type="ECO:0000256" key="3">
    <source>
        <dbReference type="SAM" id="Phobius"/>
    </source>
</evidence>
<proteinExistence type="predicted"/>
<comment type="caution">
    <text evidence="4">The sequence shown here is derived from an EMBL/GenBank/DDBJ whole genome shotgun (WGS) entry which is preliminary data.</text>
</comment>
<feature type="region of interest" description="Disordered" evidence="2">
    <location>
        <begin position="1"/>
        <end position="34"/>
    </location>
</feature>
<keyword evidence="3" id="KW-1133">Transmembrane helix</keyword>
<protein>
    <submittedName>
        <fullName evidence="4">Uncharacterized protein</fullName>
    </submittedName>
</protein>
<keyword evidence="1" id="KW-0378">Hydrolase</keyword>
<evidence type="ECO:0000313" key="5">
    <source>
        <dbReference type="Proteomes" id="UP000825890"/>
    </source>
</evidence>
<name>A0A9P3FGZ5_9PEZI</name>
<evidence type="ECO:0000313" key="4">
    <source>
        <dbReference type="EMBL" id="GIZ47011.1"/>
    </source>
</evidence>
<dbReference type="PANTHER" id="PTHR41814">
    <property type="entry name" value="EXPRESSED PROTEIN"/>
    <property type="match status" value="1"/>
</dbReference>
<accession>A0A9P3FGZ5</accession>
<dbReference type="GeneID" id="68295688"/>
<evidence type="ECO:0000256" key="2">
    <source>
        <dbReference type="SAM" id="MobiDB-lite"/>
    </source>
</evidence>
<dbReference type="GO" id="GO:0005975">
    <property type="term" value="P:carbohydrate metabolic process"/>
    <property type="evidence" value="ECO:0007669"/>
    <property type="project" value="InterPro"/>
</dbReference>
<feature type="transmembrane region" description="Helical" evidence="3">
    <location>
        <begin position="44"/>
        <end position="63"/>
    </location>
</feature>
<gene>
    <name evidence="4" type="ORF">CKM354_001011300</name>
</gene>
<dbReference type="PANTHER" id="PTHR41814:SF1">
    <property type="entry name" value="CELLULASE"/>
    <property type="match status" value="1"/>
</dbReference>
<keyword evidence="5" id="KW-1185">Reference proteome</keyword>
<keyword evidence="3" id="KW-0472">Membrane</keyword>
<dbReference type="SUPFAM" id="SSF48208">
    <property type="entry name" value="Six-hairpin glycosidases"/>
    <property type="match status" value="1"/>
</dbReference>
<organism evidence="4 5">
    <name type="scientific">Cercospora kikuchii</name>
    <dbReference type="NCBI Taxonomy" id="84275"/>
    <lineage>
        <taxon>Eukaryota</taxon>
        <taxon>Fungi</taxon>
        <taxon>Dikarya</taxon>
        <taxon>Ascomycota</taxon>
        <taxon>Pezizomycotina</taxon>
        <taxon>Dothideomycetes</taxon>
        <taxon>Dothideomycetidae</taxon>
        <taxon>Mycosphaerellales</taxon>
        <taxon>Mycosphaerellaceae</taxon>
        <taxon>Cercospora</taxon>
    </lineage>
</organism>
<dbReference type="OrthoDB" id="4138492at2759"/>
<reference evidence="4 5" key="1">
    <citation type="submission" date="2021-01" db="EMBL/GenBank/DDBJ databases">
        <title>Cercospora kikuchii MAFF 305040 whole genome shotgun sequence.</title>
        <authorList>
            <person name="Kashiwa T."/>
            <person name="Suzuki T."/>
        </authorList>
    </citation>
    <scope>NUCLEOTIDE SEQUENCE [LARGE SCALE GENOMIC DNA]</scope>
    <source>
        <strain evidence="4 5">MAFF 305040</strain>
    </source>
</reference>
<dbReference type="GO" id="GO:0016787">
    <property type="term" value="F:hydrolase activity"/>
    <property type="evidence" value="ECO:0007669"/>
    <property type="project" value="UniProtKB-KW"/>
</dbReference>
<dbReference type="EMBL" id="BOLY01000007">
    <property type="protein sequence ID" value="GIZ47011.1"/>
    <property type="molecule type" value="Genomic_DNA"/>
</dbReference>
<dbReference type="Proteomes" id="UP000825890">
    <property type="component" value="Unassembled WGS sequence"/>
</dbReference>
<keyword evidence="3" id="KW-0812">Transmembrane</keyword>
<dbReference type="InterPro" id="IPR008928">
    <property type="entry name" value="6-hairpin_glycosidase_sf"/>
</dbReference>
<dbReference type="InterPro" id="IPR012341">
    <property type="entry name" value="6hp_glycosidase-like_sf"/>
</dbReference>
<dbReference type="AlphaFoldDB" id="A0A9P3FGZ5"/>
<dbReference type="Pfam" id="PF07470">
    <property type="entry name" value="Glyco_hydro_88"/>
    <property type="match status" value="1"/>
</dbReference>
<evidence type="ECO:0000256" key="1">
    <source>
        <dbReference type="ARBA" id="ARBA00022801"/>
    </source>
</evidence>
<dbReference type="Gene3D" id="1.50.10.10">
    <property type="match status" value="1"/>
</dbReference>
<dbReference type="RefSeq" id="XP_044661498.1">
    <property type="nucleotide sequence ID" value="XM_044805563.1"/>
</dbReference>